<evidence type="ECO:0000313" key="1">
    <source>
        <dbReference type="EMBL" id="AZJ35811.1"/>
    </source>
</evidence>
<reference evidence="1 2" key="1">
    <citation type="submission" date="2018-09" db="EMBL/GenBank/DDBJ databases">
        <title>Insights into the microbiota of Asian seabass (Lates calcarifer) with tenacibaculosis symptoms and description of sp. nov. Tenacibaculum singaporense.</title>
        <authorList>
            <person name="Miyake S."/>
            <person name="Soh M."/>
            <person name="Azman M.N."/>
            <person name="Ngoh S.Y."/>
            <person name="Orban L."/>
        </authorList>
    </citation>
    <scope>NUCLEOTIDE SEQUENCE [LARGE SCALE GENOMIC DNA]</scope>
    <source>
        <strain evidence="1 2">DSM 106434</strain>
    </source>
</reference>
<gene>
    <name evidence="1" type="ORF">D6T69_09890</name>
</gene>
<proteinExistence type="predicted"/>
<name>A0A3S8R7N6_9FLAO</name>
<accession>A0A3S8R7N6</accession>
<dbReference type="Proteomes" id="UP000274593">
    <property type="component" value="Chromosome"/>
</dbReference>
<dbReference type="AlphaFoldDB" id="A0A3S8R7N6"/>
<dbReference type="KEGG" id="tsig:D6T69_09890"/>
<keyword evidence="2" id="KW-1185">Reference proteome</keyword>
<dbReference type="RefSeq" id="WP_125067573.1">
    <property type="nucleotide sequence ID" value="NZ_CP032548.1"/>
</dbReference>
<organism evidence="1 2">
    <name type="scientific">Tenacibaculum singaporense</name>
    <dbReference type="NCBI Taxonomy" id="2358479"/>
    <lineage>
        <taxon>Bacteria</taxon>
        <taxon>Pseudomonadati</taxon>
        <taxon>Bacteroidota</taxon>
        <taxon>Flavobacteriia</taxon>
        <taxon>Flavobacteriales</taxon>
        <taxon>Flavobacteriaceae</taxon>
        <taxon>Tenacibaculum</taxon>
    </lineage>
</organism>
<sequence length="699" mass="82903">MRGLDNFIEEERKLFKIQVENIVWDDITWNIENWLFHRGTNKLFSFKSQKRFSKELPNYYLKTDGSPLPYPYIDFVKSCISYLKRTKNQKYASLNAYLNEFKRLYVIMHMRGEKSPEKLTRWHFEEVINYLKTIKYKNLYDSATNLKVISNILDSRRITDHPINFIHNIIPVNNYYSKKEITRTDVDYRNEDKLPSYEALKAYAECTNVPINPNEEILLRAIDLLIATGMRVNEVAFIPYDCWVEKKKLDENGKPIKDANGRIIKYYGLRYYAEKKFQDRIHWLASQDVDFTRRAVFRLKDLTYEVRKIARFQEKTGRIWSFEKEKKISSHDFINFLGFKKINYLHGYLKRNGINYLKTDKSYFEYRTEKKNEKLVHYSRIYRAGDIEEMLLKKKINHNQLVQRRGNTNKTILKTSDLLIIKFEGAFRFKRTNNIFKVFPNRILTKEINNALGVKDDYESIFERRNLTESDGSKIRLTSHQPRHWRNTLYELAGLSNVQQALAMGRQNLSQNKAYQHTTIREKTRLHQEYLSFNSVTDKINFLHQGIRNKTILGEMTDTYHFLKSKEGINNAESFLKTHGLAIHLTPFGGCTHDFSQSPCQKYLQCWNGCSHLHRTNTPGETERLKEQLEISIRILKKMKEEKSDEINKKWIDDIQNKIINIKKAIAIPLTSNDNNIVKIFPEGIEITKPNYKKKNSSV</sequence>
<evidence type="ECO:0000313" key="2">
    <source>
        <dbReference type="Proteomes" id="UP000274593"/>
    </source>
</evidence>
<protein>
    <submittedName>
        <fullName evidence="1">Uncharacterized protein</fullName>
    </submittedName>
</protein>
<dbReference type="EMBL" id="CP032548">
    <property type="protein sequence ID" value="AZJ35811.1"/>
    <property type="molecule type" value="Genomic_DNA"/>
</dbReference>